<keyword evidence="1" id="KW-1133">Transmembrane helix</keyword>
<dbReference type="EMBL" id="BK057802">
    <property type="protein sequence ID" value="DAE92557.1"/>
    <property type="molecule type" value="Genomic_DNA"/>
</dbReference>
<reference evidence="2" key="1">
    <citation type="journal article" date="2021" name="Proc. Natl. Acad. Sci. U.S.A.">
        <title>A Catalog of Tens of Thousands of Viruses from Human Metagenomes Reveals Hidden Associations with Chronic Diseases.</title>
        <authorList>
            <person name="Tisza M.J."/>
            <person name="Buck C.B."/>
        </authorList>
    </citation>
    <scope>NUCLEOTIDE SEQUENCE</scope>
    <source>
        <strain evidence="2">Ct3Mm15</strain>
    </source>
</reference>
<proteinExistence type="predicted"/>
<feature type="transmembrane region" description="Helical" evidence="1">
    <location>
        <begin position="30"/>
        <end position="55"/>
    </location>
</feature>
<sequence>MSTNVLTLVSVPAILALVNLAKGLGLSGKWAALVAVVLGAGLAVAQGQLGALPWFQDLIQGVLLGLSAAGLYDLAAPAGRERGAAYTGKHGGEVE</sequence>
<organism evidence="2">
    <name type="scientific">Siphoviridae sp. ct3Mm15</name>
    <dbReference type="NCBI Taxonomy" id="2827558"/>
    <lineage>
        <taxon>Viruses</taxon>
        <taxon>Duplodnaviria</taxon>
        <taxon>Heunggongvirae</taxon>
        <taxon>Uroviricota</taxon>
        <taxon>Caudoviricetes</taxon>
    </lineage>
</organism>
<protein>
    <submittedName>
        <fullName evidence="2">Holin</fullName>
    </submittedName>
</protein>
<keyword evidence="1" id="KW-0812">Transmembrane</keyword>
<evidence type="ECO:0000256" key="1">
    <source>
        <dbReference type="SAM" id="Phobius"/>
    </source>
</evidence>
<name>A0A8S5RTI3_9CAUD</name>
<keyword evidence="1" id="KW-0472">Membrane</keyword>
<evidence type="ECO:0000313" key="2">
    <source>
        <dbReference type="EMBL" id="DAE92557.1"/>
    </source>
</evidence>
<accession>A0A8S5RTI3</accession>